<dbReference type="RefSeq" id="WP_340197335.1">
    <property type="nucleotide sequence ID" value="NZ_JBBKAP010000063.1"/>
</dbReference>
<dbReference type="EMBL" id="JBBLYY010000031">
    <property type="protein sequence ID" value="MEK0170834.1"/>
    <property type="molecule type" value="Genomic_DNA"/>
</dbReference>
<keyword evidence="2" id="KW-1185">Reference proteome</keyword>
<dbReference type="Proteomes" id="UP001370299">
    <property type="component" value="Unassembled WGS sequence"/>
</dbReference>
<name>A0ABU8Y7Z4_9MICO</name>
<organism evidence="1 2">
    <name type="scientific">Curtobacterium citreum</name>
    <dbReference type="NCBI Taxonomy" id="2036"/>
    <lineage>
        <taxon>Bacteria</taxon>
        <taxon>Bacillati</taxon>
        <taxon>Actinomycetota</taxon>
        <taxon>Actinomycetes</taxon>
        <taxon>Micrococcales</taxon>
        <taxon>Microbacteriaceae</taxon>
        <taxon>Curtobacterium</taxon>
    </lineage>
</organism>
<evidence type="ECO:0008006" key="3">
    <source>
        <dbReference type="Google" id="ProtNLM"/>
    </source>
</evidence>
<gene>
    <name evidence="1" type="ORF">WMN62_05060</name>
</gene>
<evidence type="ECO:0000313" key="1">
    <source>
        <dbReference type="EMBL" id="MEK0170834.1"/>
    </source>
</evidence>
<reference evidence="1 2" key="1">
    <citation type="submission" date="2024-03" db="EMBL/GenBank/DDBJ databases">
        <title>Whole genomes of four grape xylem sap localized bacterial endophytes.</title>
        <authorList>
            <person name="Kumar G."/>
            <person name="Savka M.A."/>
        </authorList>
    </citation>
    <scope>NUCLEOTIDE SEQUENCE [LARGE SCALE GENOMIC DNA]</scope>
    <source>
        <strain evidence="1 2">RIT_GXS8</strain>
    </source>
</reference>
<protein>
    <recommendedName>
        <fullName evidence="3">DUF4439 domain-containing protein</fullName>
    </recommendedName>
</protein>
<sequence>MSPSWADGVSAVASAAAALLSAVAVLVAVRVARQSGRQTEAIASEQAQREIRSYHADRKSEFREQCRSVLAAANAIETMLNPRVSELISASDSAADVEFTRTALAQLSSEVNLLTTFTDASSGIPSAMAPVVAELLEEAAWLYSDALHLAILERDPDGEDEVSDLRDPQAVVTALLDGSAVNLEPRLMPGYDPASPNGEGPDADAAWRAAYGRREALLLSSGIVTAAPLPSTLSEVAARSLGWISIRRFADRASVILSAWGAAEIVQPDAT</sequence>
<comment type="caution">
    <text evidence="1">The sequence shown here is derived from an EMBL/GenBank/DDBJ whole genome shotgun (WGS) entry which is preliminary data.</text>
</comment>
<evidence type="ECO:0000313" key="2">
    <source>
        <dbReference type="Proteomes" id="UP001370299"/>
    </source>
</evidence>
<accession>A0ABU8Y7Z4</accession>
<proteinExistence type="predicted"/>